<gene>
    <name evidence="7" type="ORF">F0Q34_02640</name>
</gene>
<evidence type="ECO:0000256" key="5">
    <source>
        <dbReference type="ARBA" id="ARBA00023136"/>
    </source>
</evidence>
<evidence type="ECO:0000256" key="4">
    <source>
        <dbReference type="ARBA" id="ARBA00022989"/>
    </source>
</evidence>
<reference evidence="7 8" key="1">
    <citation type="journal article" date="2015" name="Int. J. Syst. Evol. Microbiol.">
        <title>Roseomonas oryzae sp. nov., isolated from paddy rhizosphere soil.</title>
        <authorList>
            <person name="Ramaprasad E.V."/>
            <person name="Sasikala Ch."/>
            <person name="Ramana Ch.V."/>
        </authorList>
    </citation>
    <scope>NUCLEOTIDE SEQUENCE [LARGE SCALE GENOMIC DNA]</scope>
    <source>
        <strain evidence="7 8">KCTC 42542</strain>
    </source>
</reference>
<evidence type="ECO:0000313" key="8">
    <source>
        <dbReference type="Proteomes" id="UP000322110"/>
    </source>
</evidence>
<comment type="subcellular location">
    <subcellularLocation>
        <location evidence="6">Cell membrane</location>
        <topology evidence="6">Multi-pass membrane protein</topology>
    </subcellularLocation>
    <subcellularLocation>
        <location evidence="1">Membrane</location>
    </subcellularLocation>
</comment>
<evidence type="ECO:0000256" key="6">
    <source>
        <dbReference type="RuleBase" id="RU363076"/>
    </source>
</evidence>
<dbReference type="CDD" id="cd06662">
    <property type="entry name" value="SURF1"/>
    <property type="match status" value="1"/>
</dbReference>
<keyword evidence="5 6" id="KW-0472">Membrane</keyword>
<dbReference type="EMBL" id="VUKA01000001">
    <property type="protein sequence ID" value="KAA2215282.1"/>
    <property type="molecule type" value="Genomic_DNA"/>
</dbReference>
<evidence type="ECO:0000256" key="1">
    <source>
        <dbReference type="ARBA" id="ARBA00004370"/>
    </source>
</evidence>
<dbReference type="InterPro" id="IPR045214">
    <property type="entry name" value="Surf1/Surf4"/>
</dbReference>
<feature type="transmembrane region" description="Helical" evidence="6">
    <location>
        <begin position="14"/>
        <end position="34"/>
    </location>
</feature>
<protein>
    <recommendedName>
        <fullName evidence="6">SURF1-like protein</fullName>
    </recommendedName>
</protein>
<comment type="similarity">
    <text evidence="2 6">Belongs to the SURF1 family.</text>
</comment>
<dbReference type="Proteomes" id="UP000322110">
    <property type="component" value="Unassembled WGS sequence"/>
</dbReference>
<name>A0A5B2TLD3_9PROT</name>
<dbReference type="OrthoDB" id="6079986at2"/>
<dbReference type="PANTHER" id="PTHR23427:SF2">
    <property type="entry name" value="SURFEIT LOCUS PROTEIN 1"/>
    <property type="match status" value="1"/>
</dbReference>
<dbReference type="GO" id="GO:0005886">
    <property type="term" value="C:plasma membrane"/>
    <property type="evidence" value="ECO:0007669"/>
    <property type="project" value="UniProtKB-SubCell"/>
</dbReference>
<dbReference type="PROSITE" id="PS50895">
    <property type="entry name" value="SURF1"/>
    <property type="match status" value="1"/>
</dbReference>
<keyword evidence="3 6" id="KW-0812">Transmembrane</keyword>
<dbReference type="InterPro" id="IPR002994">
    <property type="entry name" value="Surf1/Shy1"/>
</dbReference>
<keyword evidence="6" id="KW-1003">Cell membrane</keyword>
<proteinExistence type="inferred from homology"/>
<keyword evidence="4 6" id="KW-1133">Transmembrane helix</keyword>
<dbReference type="AlphaFoldDB" id="A0A5B2TLD3"/>
<dbReference type="PANTHER" id="PTHR23427">
    <property type="entry name" value="SURFEIT LOCUS PROTEIN"/>
    <property type="match status" value="1"/>
</dbReference>
<evidence type="ECO:0000256" key="2">
    <source>
        <dbReference type="ARBA" id="ARBA00007165"/>
    </source>
</evidence>
<keyword evidence="8" id="KW-1185">Reference proteome</keyword>
<comment type="caution">
    <text evidence="7">The sequence shown here is derived from an EMBL/GenBank/DDBJ whole genome shotgun (WGS) entry which is preliminary data.</text>
</comment>
<organism evidence="7 8">
    <name type="scientific">Teichococcus oryzae</name>
    <dbReference type="NCBI Taxonomy" id="1608942"/>
    <lineage>
        <taxon>Bacteria</taxon>
        <taxon>Pseudomonadati</taxon>
        <taxon>Pseudomonadota</taxon>
        <taxon>Alphaproteobacteria</taxon>
        <taxon>Acetobacterales</taxon>
        <taxon>Roseomonadaceae</taxon>
        <taxon>Roseomonas</taxon>
    </lineage>
</organism>
<accession>A0A5B2TLD3</accession>
<sequence length="232" mass="24874">MSLPASRKPNWRRLLVPVLVMLPVLAVLIGLGTWQVQRLHWKTGLLADLAAAEAGPAQPLAASPQPWSKVFATGRLMHRHEVLLGLEVRNGTLGASLVTPLERSGSPPLLVNRGWVPLERTAPIDHPEGGVRIEGYVRPSESPGLFAATDDPAGRRFYTFDTAAIGAALGLPEVAPFALVAVAPAEGGLPQPARSLPRPTNNHLGYVVTWYGLALALVGVFIAWARIRLKEP</sequence>
<evidence type="ECO:0000313" key="7">
    <source>
        <dbReference type="EMBL" id="KAA2215282.1"/>
    </source>
</evidence>
<feature type="transmembrane region" description="Helical" evidence="6">
    <location>
        <begin position="163"/>
        <end position="183"/>
    </location>
</feature>
<feature type="transmembrane region" description="Helical" evidence="6">
    <location>
        <begin position="203"/>
        <end position="225"/>
    </location>
</feature>
<evidence type="ECO:0000256" key="3">
    <source>
        <dbReference type="ARBA" id="ARBA00022692"/>
    </source>
</evidence>
<dbReference type="Pfam" id="PF02104">
    <property type="entry name" value="SURF1"/>
    <property type="match status" value="1"/>
</dbReference>